<dbReference type="EMBL" id="BMGS01000006">
    <property type="protein sequence ID" value="GGG49200.1"/>
    <property type="molecule type" value="Genomic_DNA"/>
</dbReference>
<dbReference type="Pfam" id="PF00929">
    <property type="entry name" value="RNase_T"/>
    <property type="match status" value="1"/>
</dbReference>
<evidence type="ECO:0000256" key="4">
    <source>
        <dbReference type="SAM" id="Phobius"/>
    </source>
</evidence>
<sequence>MTDYLLFLDTETTGLPTRWDRPHTQENAWPSVAQVGWVVYTAQGEFVKADQAYLQIPAGSMPAAAIAIHGLTPEFLQAQGQPPEPVLRRLLQDLTTYQPRVVGHFLQLDFHVLGAAFARVGLPNPLPSLPQFCTMAATWPPLPGGPARRLRLPELHELLFAEPLLHHHDAYVDAEATARCFFELRRRGLLPEETLTGQQPLTVPEGRAPGWLGPVGWRWGLLVAGLLLLVYWLLYG</sequence>
<gene>
    <name evidence="6" type="ORF">GCM10011378_26660</name>
</gene>
<keyword evidence="4" id="KW-1133">Transmembrane helix</keyword>
<dbReference type="RefSeq" id="WP_188558344.1">
    <property type="nucleotide sequence ID" value="NZ_BMGS01000006.1"/>
</dbReference>
<dbReference type="InterPro" id="IPR036397">
    <property type="entry name" value="RNaseH_sf"/>
</dbReference>
<evidence type="ECO:0000313" key="6">
    <source>
        <dbReference type="EMBL" id="GGG49200.1"/>
    </source>
</evidence>
<dbReference type="InterPro" id="IPR012337">
    <property type="entry name" value="RNaseH-like_sf"/>
</dbReference>
<comment type="caution">
    <text evidence="6">The sequence shown here is derived from an EMBL/GenBank/DDBJ whole genome shotgun (WGS) entry which is preliminary data.</text>
</comment>
<dbReference type="InterPro" id="IPR013520">
    <property type="entry name" value="Ribonucl_H"/>
</dbReference>
<dbReference type="CDD" id="cd06127">
    <property type="entry name" value="DEDDh"/>
    <property type="match status" value="1"/>
</dbReference>
<feature type="domain" description="Exonuclease" evidence="5">
    <location>
        <begin position="4"/>
        <end position="190"/>
    </location>
</feature>
<name>A0ABQ1WZS7_9BACT</name>
<dbReference type="PANTHER" id="PTHR30231">
    <property type="entry name" value="DNA POLYMERASE III SUBUNIT EPSILON"/>
    <property type="match status" value="1"/>
</dbReference>
<keyword evidence="1" id="KW-0540">Nuclease</keyword>
<evidence type="ECO:0000259" key="5">
    <source>
        <dbReference type="SMART" id="SM00479"/>
    </source>
</evidence>
<dbReference type="PANTHER" id="PTHR30231:SF4">
    <property type="entry name" value="PROTEIN NEN2"/>
    <property type="match status" value="1"/>
</dbReference>
<feature type="transmembrane region" description="Helical" evidence="4">
    <location>
        <begin position="217"/>
        <end position="235"/>
    </location>
</feature>
<protein>
    <recommendedName>
        <fullName evidence="5">Exonuclease domain-containing protein</fullName>
    </recommendedName>
</protein>
<organism evidence="6 7">
    <name type="scientific">Hymenobacter glacieicola</name>
    <dbReference type="NCBI Taxonomy" id="1562124"/>
    <lineage>
        <taxon>Bacteria</taxon>
        <taxon>Pseudomonadati</taxon>
        <taxon>Bacteroidota</taxon>
        <taxon>Cytophagia</taxon>
        <taxon>Cytophagales</taxon>
        <taxon>Hymenobacteraceae</taxon>
        <taxon>Hymenobacter</taxon>
    </lineage>
</organism>
<keyword evidence="3" id="KW-0269">Exonuclease</keyword>
<keyword evidence="4" id="KW-0812">Transmembrane</keyword>
<dbReference type="SUPFAM" id="SSF53098">
    <property type="entry name" value="Ribonuclease H-like"/>
    <property type="match status" value="1"/>
</dbReference>
<accession>A0ABQ1WZS7</accession>
<dbReference type="SMART" id="SM00479">
    <property type="entry name" value="EXOIII"/>
    <property type="match status" value="1"/>
</dbReference>
<reference evidence="7" key="1">
    <citation type="journal article" date="2019" name="Int. J. Syst. Evol. Microbiol.">
        <title>The Global Catalogue of Microorganisms (GCM) 10K type strain sequencing project: providing services to taxonomists for standard genome sequencing and annotation.</title>
        <authorList>
            <consortium name="The Broad Institute Genomics Platform"/>
            <consortium name="The Broad Institute Genome Sequencing Center for Infectious Disease"/>
            <person name="Wu L."/>
            <person name="Ma J."/>
        </authorList>
    </citation>
    <scope>NUCLEOTIDE SEQUENCE [LARGE SCALE GENOMIC DNA]</scope>
    <source>
        <strain evidence="7">CGMCC 1.12990</strain>
    </source>
</reference>
<evidence type="ECO:0000256" key="1">
    <source>
        <dbReference type="ARBA" id="ARBA00022722"/>
    </source>
</evidence>
<dbReference type="Gene3D" id="3.30.420.10">
    <property type="entry name" value="Ribonuclease H-like superfamily/Ribonuclease H"/>
    <property type="match status" value="1"/>
</dbReference>
<keyword evidence="7" id="KW-1185">Reference proteome</keyword>
<evidence type="ECO:0000313" key="7">
    <source>
        <dbReference type="Proteomes" id="UP000601361"/>
    </source>
</evidence>
<evidence type="ECO:0000256" key="3">
    <source>
        <dbReference type="ARBA" id="ARBA00022839"/>
    </source>
</evidence>
<proteinExistence type="predicted"/>
<evidence type="ECO:0000256" key="2">
    <source>
        <dbReference type="ARBA" id="ARBA00022801"/>
    </source>
</evidence>
<keyword evidence="2" id="KW-0378">Hydrolase</keyword>
<keyword evidence="4" id="KW-0472">Membrane</keyword>
<dbReference type="Proteomes" id="UP000601361">
    <property type="component" value="Unassembled WGS sequence"/>
</dbReference>